<name>A0ABP8P6S2_9NOCA</name>
<dbReference type="InterPro" id="IPR017520">
    <property type="entry name" value="CHP03086"/>
</dbReference>
<reference evidence="3" key="1">
    <citation type="journal article" date="2019" name="Int. J. Syst. Evol. Microbiol.">
        <title>The Global Catalogue of Microorganisms (GCM) 10K type strain sequencing project: providing services to taxonomists for standard genome sequencing and annotation.</title>
        <authorList>
            <consortium name="The Broad Institute Genomics Platform"/>
            <consortium name="The Broad Institute Genome Sequencing Center for Infectious Disease"/>
            <person name="Wu L."/>
            <person name="Ma J."/>
        </authorList>
    </citation>
    <scope>NUCLEOTIDE SEQUENCE [LARGE SCALE GENOMIC DNA]</scope>
    <source>
        <strain evidence="3">JCM 32206</strain>
    </source>
</reference>
<dbReference type="InterPro" id="IPR034660">
    <property type="entry name" value="DinB/YfiT-like"/>
</dbReference>
<dbReference type="Gene3D" id="1.20.120.450">
    <property type="entry name" value="dinb family like domain"/>
    <property type="match status" value="1"/>
</dbReference>
<dbReference type="SUPFAM" id="SSF109854">
    <property type="entry name" value="DinB/YfiT-like putative metalloenzymes"/>
    <property type="match status" value="1"/>
</dbReference>
<evidence type="ECO:0000313" key="3">
    <source>
        <dbReference type="Proteomes" id="UP001501183"/>
    </source>
</evidence>
<dbReference type="NCBIfam" id="TIGR03086">
    <property type="entry name" value="TIGR03086 family metal-binding protein"/>
    <property type="match status" value="1"/>
</dbReference>
<organism evidence="2 3">
    <name type="scientific">Rhodococcus olei</name>
    <dbReference type="NCBI Taxonomy" id="2161675"/>
    <lineage>
        <taxon>Bacteria</taxon>
        <taxon>Bacillati</taxon>
        <taxon>Actinomycetota</taxon>
        <taxon>Actinomycetes</taxon>
        <taxon>Mycobacteriales</taxon>
        <taxon>Nocardiaceae</taxon>
        <taxon>Rhodococcus</taxon>
    </lineage>
</organism>
<dbReference type="Proteomes" id="UP001501183">
    <property type="component" value="Unassembled WGS sequence"/>
</dbReference>
<gene>
    <name evidence="2" type="ORF">GCM10023094_29180</name>
</gene>
<feature type="domain" description="Mycothiol-dependent maleylpyruvate isomerase metal-binding" evidence="1">
    <location>
        <begin position="12"/>
        <end position="53"/>
    </location>
</feature>
<dbReference type="EMBL" id="BAABFB010000048">
    <property type="protein sequence ID" value="GAA4481292.1"/>
    <property type="molecule type" value="Genomic_DNA"/>
</dbReference>
<sequence length="185" mass="19973">MTDTAAIADRYRRLSDTFTRTVESVPADRWDSPSPCEGWTARDVLRHVIDTHSYPLTPAGLTLPPAPSVDDDPLAAWTQTRDAALDILDDPARAGLEYDGSMGRTSVARTFDAFLGFDLAVHRWDVARATGVDETIPAEDLAMVAAFADRMGAQLHTPGVCGPAVEVPVDADEQTRVLGVLGRRA</sequence>
<dbReference type="Pfam" id="PF11716">
    <property type="entry name" value="MDMPI_N"/>
    <property type="match status" value="1"/>
</dbReference>
<dbReference type="InterPro" id="IPR024344">
    <property type="entry name" value="MDMPI_metal-binding"/>
</dbReference>
<evidence type="ECO:0000313" key="2">
    <source>
        <dbReference type="EMBL" id="GAA4481292.1"/>
    </source>
</evidence>
<dbReference type="InterPro" id="IPR017517">
    <property type="entry name" value="Maleyloyr_isom"/>
</dbReference>
<accession>A0ABP8P6S2</accession>
<dbReference type="NCBIfam" id="TIGR03083">
    <property type="entry name" value="maleylpyruvate isomerase family mycothiol-dependent enzyme"/>
    <property type="match status" value="1"/>
</dbReference>
<keyword evidence="3" id="KW-1185">Reference proteome</keyword>
<dbReference type="RefSeq" id="WP_345346072.1">
    <property type="nucleotide sequence ID" value="NZ_BAABFB010000048.1"/>
</dbReference>
<comment type="caution">
    <text evidence="2">The sequence shown here is derived from an EMBL/GenBank/DDBJ whole genome shotgun (WGS) entry which is preliminary data.</text>
</comment>
<proteinExistence type="predicted"/>
<evidence type="ECO:0000259" key="1">
    <source>
        <dbReference type="Pfam" id="PF11716"/>
    </source>
</evidence>
<protein>
    <submittedName>
        <fullName evidence="2">TIGR03086 family metal-binding protein</fullName>
    </submittedName>
</protein>